<evidence type="ECO:0000256" key="1">
    <source>
        <dbReference type="SAM" id="Coils"/>
    </source>
</evidence>
<feature type="compositionally biased region" description="Polar residues" evidence="2">
    <location>
        <begin position="732"/>
        <end position="743"/>
    </location>
</feature>
<comment type="caution">
    <text evidence="5">The sequence shown here is derived from an EMBL/GenBank/DDBJ whole genome shotgun (WGS) entry which is preliminary data.</text>
</comment>
<evidence type="ECO:0000256" key="3">
    <source>
        <dbReference type="SAM" id="Phobius"/>
    </source>
</evidence>
<reference evidence="5" key="1">
    <citation type="submission" date="2019-06" db="EMBL/GenBank/DDBJ databases">
        <authorList>
            <person name="Zheng W."/>
        </authorList>
    </citation>
    <scope>NUCLEOTIDE SEQUENCE</scope>
    <source>
        <strain evidence="5">QDHG01</strain>
    </source>
</reference>
<feature type="coiled-coil region" evidence="1">
    <location>
        <begin position="391"/>
        <end position="418"/>
    </location>
</feature>
<dbReference type="SMART" id="SM00338">
    <property type="entry name" value="BRLZ"/>
    <property type="match status" value="1"/>
</dbReference>
<keyword evidence="3" id="KW-0812">Transmembrane</keyword>
<dbReference type="SUPFAM" id="SSF57959">
    <property type="entry name" value="Leucine zipper domain"/>
    <property type="match status" value="1"/>
</dbReference>
<dbReference type="Pfam" id="PF00170">
    <property type="entry name" value="bZIP_1"/>
    <property type="match status" value="1"/>
</dbReference>
<feature type="domain" description="BZIP" evidence="4">
    <location>
        <begin position="366"/>
        <end position="429"/>
    </location>
</feature>
<dbReference type="EMBL" id="RRYP01000033">
    <property type="protein sequence ID" value="TNV88205.1"/>
    <property type="molecule type" value="Genomic_DNA"/>
</dbReference>
<evidence type="ECO:0000256" key="2">
    <source>
        <dbReference type="SAM" id="MobiDB-lite"/>
    </source>
</evidence>
<gene>
    <name evidence="5" type="ORF">FGO68_gene9689</name>
</gene>
<feature type="region of interest" description="Disordered" evidence="2">
    <location>
        <begin position="471"/>
        <end position="492"/>
    </location>
</feature>
<feature type="region of interest" description="Disordered" evidence="2">
    <location>
        <begin position="247"/>
        <end position="334"/>
    </location>
</feature>
<dbReference type="Gene3D" id="1.20.5.170">
    <property type="match status" value="1"/>
</dbReference>
<feature type="compositionally biased region" description="Polar residues" evidence="2">
    <location>
        <begin position="247"/>
        <end position="270"/>
    </location>
</feature>
<protein>
    <recommendedName>
        <fullName evidence="4">BZIP domain-containing protein</fullName>
    </recommendedName>
</protein>
<dbReference type="CDD" id="cd14686">
    <property type="entry name" value="bZIP"/>
    <property type="match status" value="1"/>
</dbReference>
<dbReference type="InterPro" id="IPR004827">
    <property type="entry name" value="bZIP"/>
</dbReference>
<evidence type="ECO:0000313" key="5">
    <source>
        <dbReference type="EMBL" id="TNV88205.1"/>
    </source>
</evidence>
<name>A0A8J8TB08_HALGN</name>
<feature type="transmembrane region" description="Helical" evidence="3">
    <location>
        <begin position="665"/>
        <end position="683"/>
    </location>
</feature>
<feature type="transmembrane region" description="Helical" evidence="3">
    <location>
        <begin position="550"/>
        <end position="573"/>
    </location>
</feature>
<organism evidence="5 6">
    <name type="scientific">Halteria grandinella</name>
    <dbReference type="NCBI Taxonomy" id="5974"/>
    <lineage>
        <taxon>Eukaryota</taxon>
        <taxon>Sar</taxon>
        <taxon>Alveolata</taxon>
        <taxon>Ciliophora</taxon>
        <taxon>Intramacronucleata</taxon>
        <taxon>Spirotrichea</taxon>
        <taxon>Stichotrichia</taxon>
        <taxon>Sporadotrichida</taxon>
        <taxon>Halteriidae</taxon>
        <taxon>Halteria</taxon>
    </lineage>
</organism>
<dbReference type="GO" id="GO:0003700">
    <property type="term" value="F:DNA-binding transcription factor activity"/>
    <property type="evidence" value="ECO:0007669"/>
    <property type="project" value="InterPro"/>
</dbReference>
<evidence type="ECO:0000313" key="6">
    <source>
        <dbReference type="Proteomes" id="UP000785679"/>
    </source>
</evidence>
<proteinExistence type="predicted"/>
<evidence type="ECO:0000259" key="4">
    <source>
        <dbReference type="PROSITE" id="PS50217"/>
    </source>
</evidence>
<dbReference type="InterPro" id="IPR046347">
    <property type="entry name" value="bZIP_sf"/>
</dbReference>
<accession>A0A8J8TB08</accession>
<sequence length="743" mass="83762">MCLRGLLSSLYSAQELRQSQVYYNFTLKLYIIIIIQENFLTGQNHSSNKMTSQILNNYTENRQKDQSACPVFPAGTTQKIVDDLRDPLFPNIFQDQAHHAAQMSLFGAPAQGIFNSYGNFPLPQNQDYLWDYPVNQQFSSLQRGNSLREVEPHVQKKFKGTENFPGQGHVIIGDTPQGGIFLNSNNLPYQHQFQSGFPVYSNLIQQSTKSFSATNTSQHLGAPLNLSTAPSENSAFLNAAANSYQVSGSTNSYGHDESSVSGNDVSQNEQANDKKTNRRAMKEEDKVAKKGDDKKNKKRDSFLIPPPPSGKGKSSSSLRDNEESHVGKNESTVDQLARLTNKKREYLDQAIVDKNGEFNYEEDPQEYKKARKRLQNRESAVRSRMRKKYHQDDLESRIDELEKSHKEISEQNAGLSAQNALLKKQLAYFEEIFAKSSLSGYDQSLSKFQLEEFQKNLLNKINQRIGHSSQEATENLDHHNKPQSNHDNSMELFPSQSQSRNILDDVDSFSTDSLSGQAANLSKQLSEERIEGHLQLVRSRSNSSSFSNSGYLFLAIVFAMMCCSSLIMSPAGLSQVASQIQSDFKGSQFQFNGFTGRTLKSHQGENSHTQNNLADKIEDEEMVSDQMLASKKKQNHKTQRIVAAIEEPQDIGAIQLVKMMIQGQYTYLTYMLLSATCFFFWMMPNFNKVRSLFSFTQQSRQQSIKSTGPSKSLTATASSSSNSEGVERHQMSTRSQTQIKRNK</sequence>
<feature type="compositionally biased region" description="Low complexity" evidence="2">
    <location>
        <begin position="710"/>
        <end position="723"/>
    </location>
</feature>
<keyword evidence="6" id="KW-1185">Reference proteome</keyword>
<feature type="compositionally biased region" description="Basic and acidic residues" evidence="2">
    <location>
        <begin position="319"/>
        <end position="328"/>
    </location>
</feature>
<feature type="compositionally biased region" description="Basic and acidic residues" evidence="2">
    <location>
        <begin position="271"/>
        <end position="301"/>
    </location>
</feature>
<keyword evidence="3" id="KW-1133">Transmembrane helix</keyword>
<keyword evidence="1" id="KW-0175">Coiled coil</keyword>
<dbReference type="PROSITE" id="PS50217">
    <property type="entry name" value="BZIP"/>
    <property type="match status" value="1"/>
</dbReference>
<keyword evidence="3" id="KW-0472">Membrane</keyword>
<dbReference type="Proteomes" id="UP000785679">
    <property type="component" value="Unassembled WGS sequence"/>
</dbReference>
<feature type="region of interest" description="Disordered" evidence="2">
    <location>
        <begin position="703"/>
        <end position="743"/>
    </location>
</feature>
<dbReference type="PROSITE" id="PS00036">
    <property type="entry name" value="BZIP_BASIC"/>
    <property type="match status" value="1"/>
</dbReference>
<dbReference type="AlphaFoldDB" id="A0A8J8TB08"/>
<dbReference type="OrthoDB" id="313543at2759"/>